<comment type="catalytic activity">
    <reaction evidence="4">
        <text>hydrogencarbonate + H(+) = CO2 + H2O</text>
        <dbReference type="Rhea" id="RHEA:10748"/>
        <dbReference type="ChEBI" id="CHEBI:15377"/>
        <dbReference type="ChEBI" id="CHEBI:15378"/>
        <dbReference type="ChEBI" id="CHEBI:16526"/>
        <dbReference type="ChEBI" id="CHEBI:17544"/>
        <dbReference type="EC" id="4.2.1.1"/>
    </reaction>
</comment>
<keyword evidence="4" id="KW-0732">Signal</keyword>
<comment type="cofactor">
    <cofactor evidence="4">
        <name>Zn(2+)</name>
        <dbReference type="ChEBI" id="CHEBI:29105"/>
    </cofactor>
</comment>
<feature type="chain" id="PRO_5034526761" description="Carbonic anhydrase" evidence="4">
    <location>
        <begin position="20"/>
        <end position="577"/>
    </location>
</feature>
<feature type="signal peptide" evidence="4">
    <location>
        <begin position="1"/>
        <end position="19"/>
    </location>
</feature>
<comment type="function">
    <text evidence="4">Reversible hydration of carbon dioxide.</text>
</comment>
<dbReference type="InterPro" id="IPR018338">
    <property type="entry name" value="Carbonic_anhydrase_a-class_CS"/>
</dbReference>
<evidence type="ECO:0000256" key="1">
    <source>
        <dbReference type="ARBA" id="ARBA00010718"/>
    </source>
</evidence>
<name>A0A8C5N8E5_GOUWI</name>
<keyword evidence="8" id="KW-1185">Reference proteome</keyword>
<dbReference type="GO" id="GO:0008270">
    <property type="term" value="F:zinc ion binding"/>
    <property type="evidence" value="ECO:0007669"/>
    <property type="project" value="UniProtKB-UniRule"/>
</dbReference>
<evidence type="ECO:0000256" key="2">
    <source>
        <dbReference type="ARBA" id="ARBA00022723"/>
    </source>
</evidence>
<dbReference type="InterPro" id="IPR001148">
    <property type="entry name" value="CA_dom"/>
</dbReference>
<feature type="domain" description="Alpha-carbonic anhydrase" evidence="6">
    <location>
        <begin position="283"/>
        <end position="557"/>
    </location>
</feature>
<evidence type="ECO:0000313" key="7">
    <source>
        <dbReference type="Ensembl" id="ENSGWIP00000036564.1"/>
    </source>
</evidence>
<keyword evidence="2 4" id="KW-0479">Metal-binding</keyword>
<dbReference type="AlphaFoldDB" id="A0A8C5N8E5"/>
<reference evidence="7" key="1">
    <citation type="submission" date="2020-06" db="EMBL/GenBank/DDBJ databases">
        <authorList>
            <consortium name="Wellcome Sanger Institute Data Sharing"/>
        </authorList>
    </citation>
    <scope>NUCLEOTIDE SEQUENCE [LARGE SCALE GENOMIC DNA]</scope>
</reference>
<protein>
    <recommendedName>
        <fullName evidence="4">Carbonic anhydrase</fullName>
        <ecNumber evidence="4">4.2.1.1</ecNumber>
    </recommendedName>
</protein>
<dbReference type="PANTHER" id="PTHR18952">
    <property type="entry name" value="CARBONIC ANHYDRASE"/>
    <property type="match status" value="1"/>
</dbReference>
<reference evidence="7" key="3">
    <citation type="submission" date="2025-09" db="UniProtKB">
        <authorList>
            <consortium name="Ensembl"/>
        </authorList>
    </citation>
    <scope>IDENTIFICATION</scope>
</reference>
<keyword evidence="3 4" id="KW-0862">Zinc</keyword>
<dbReference type="Ensembl" id="ENSGWIT00000039839.1">
    <property type="protein sequence ID" value="ENSGWIP00000036564.1"/>
    <property type="gene ID" value="ENSGWIG00000018828.1"/>
</dbReference>
<accession>A0A8C5N8E5</accession>
<dbReference type="PROSITE" id="PS51144">
    <property type="entry name" value="ALPHA_CA_2"/>
    <property type="match status" value="2"/>
</dbReference>
<organism evidence="7 8">
    <name type="scientific">Gouania willdenowi</name>
    <name type="common">Blunt-snouted clingfish</name>
    <name type="synonym">Lepadogaster willdenowi</name>
    <dbReference type="NCBI Taxonomy" id="441366"/>
    <lineage>
        <taxon>Eukaryota</taxon>
        <taxon>Metazoa</taxon>
        <taxon>Chordata</taxon>
        <taxon>Craniata</taxon>
        <taxon>Vertebrata</taxon>
        <taxon>Euteleostomi</taxon>
        <taxon>Actinopterygii</taxon>
        <taxon>Neopterygii</taxon>
        <taxon>Teleostei</taxon>
        <taxon>Neoteleostei</taxon>
        <taxon>Acanthomorphata</taxon>
        <taxon>Ovalentaria</taxon>
        <taxon>Blenniimorphae</taxon>
        <taxon>Blenniiformes</taxon>
        <taxon>Gobiesocoidei</taxon>
        <taxon>Gobiesocidae</taxon>
        <taxon>Gobiesocinae</taxon>
        <taxon>Gouania</taxon>
    </lineage>
</organism>
<dbReference type="RefSeq" id="XP_028332288.1">
    <property type="nucleotide sequence ID" value="XM_028476487.1"/>
</dbReference>
<keyword evidence="4" id="KW-0456">Lyase</keyword>
<dbReference type="EC" id="4.2.1.1" evidence="4"/>
<dbReference type="GeneID" id="114481556"/>
<dbReference type="SMART" id="SM01057">
    <property type="entry name" value="Carb_anhydrase"/>
    <property type="match status" value="2"/>
</dbReference>
<dbReference type="GO" id="GO:0004089">
    <property type="term" value="F:carbonate dehydratase activity"/>
    <property type="evidence" value="ECO:0007669"/>
    <property type="project" value="UniProtKB-UniRule"/>
</dbReference>
<dbReference type="Gene3D" id="3.10.200.10">
    <property type="entry name" value="Alpha carbonic anhydrase"/>
    <property type="match status" value="2"/>
</dbReference>
<dbReference type="Pfam" id="PF00194">
    <property type="entry name" value="Carb_anhydrase"/>
    <property type="match status" value="2"/>
</dbReference>
<dbReference type="PROSITE" id="PS00162">
    <property type="entry name" value="ALPHA_CA_1"/>
    <property type="match status" value="2"/>
</dbReference>
<dbReference type="InterPro" id="IPR023561">
    <property type="entry name" value="Carbonic_anhydrase_a-class"/>
</dbReference>
<gene>
    <name evidence="7" type="primary">LOC114481556</name>
</gene>
<evidence type="ECO:0000256" key="3">
    <source>
        <dbReference type="ARBA" id="ARBA00022833"/>
    </source>
</evidence>
<evidence type="ECO:0000256" key="5">
    <source>
        <dbReference type="SAM" id="MobiDB-lite"/>
    </source>
</evidence>
<dbReference type="PANTHER" id="PTHR18952:SF200">
    <property type="entry name" value="CARBONIC ANHYDRASE"/>
    <property type="match status" value="1"/>
</dbReference>
<evidence type="ECO:0000313" key="8">
    <source>
        <dbReference type="Proteomes" id="UP000694680"/>
    </source>
</evidence>
<dbReference type="GO" id="GO:0005886">
    <property type="term" value="C:plasma membrane"/>
    <property type="evidence" value="ECO:0007669"/>
    <property type="project" value="TreeGrafter"/>
</dbReference>
<evidence type="ECO:0000256" key="4">
    <source>
        <dbReference type="RuleBase" id="RU367011"/>
    </source>
</evidence>
<evidence type="ECO:0000259" key="6">
    <source>
        <dbReference type="PROSITE" id="PS51144"/>
    </source>
</evidence>
<proteinExistence type="inferred from homology"/>
<dbReference type="InterPro" id="IPR036398">
    <property type="entry name" value="CA_dom_sf"/>
</dbReference>
<dbReference type="OrthoDB" id="429145at2759"/>
<dbReference type="SUPFAM" id="SSF51069">
    <property type="entry name" value="Carbonic anhydrase"/>
    <property type="match status" value="2"/>
</dbReference>
<sequence length="577" mass="64824">MYYIISLLLSFSLAALVQSSSDSEWCYSDCSQTPEHWKDIDGSFCGGTKQSPIDIDTSKVEMDPDLHNFTFVNFSSRHVVKSGVNNGHTVKFILEEGAVEISGGGLNGTYTALQLHFHWGQTEHHAGSEHTINGHRYPMEMHIVTVRKGLSVEQALNHSEGIAAFGFFITGTEHGDMLGHWSTLTSHLTKVGKEAVELNLNISIDDLTANVDRTKFYRYRGSLTTPNCNEVLVWTVFQQPIEIDKNLIQMFPDKAGYSNTFRPTEHLNARKVYSSPATSPSSEHWCYDSHCQYSPSHWYLMPGSKCGGDRQSPVNIDTQRAETNDKLTEFKFTNFDNKHAIKYMTNTGHTVKCVLEDNMVEVSGGGLGYVYTTLQFHFHWGSHSSGGSEHTMDSVRYPMEMHIVNMRKDLNLTQAINTPNGLAVLGFFIEAERKSKNSGGSSEHESTHPTPSSSSTVNAWERLSSYLPYINNINSKVNVTKEISIDDLLGEVDRKSYYRYNGSLTTPQCNEAVVWTVFEDTVKMDHNWMEMFPTHAGYHNVFRPTTPLNKRTIFKSSADTSAPVFFVLLACFAATFI</sequence>
<feature type="domain" description="Alpha-carbonic anhydrase" evidence="6">
    <location>
        <begin position="23"/>
        <end position="276"/>
    </location>
</feature>
<dbReference type="Proteomes" id="UP000694680">
    <property type="component" value="Chromosome 19"/>
</dbReference>
<reference evidence="7" key="2">
    <citation type="submission" date="2025-08" db="UniProtKB">
        <authorList>
            <consortium name="Ensembl"/>
        </authorList>
    </citation>
    <scope>IDENTIFICATION</scope>
</reference>
<feature type="region of interest" description="Disordered" evidence="5">
    <location>
        <begin position="436"/>
        <end position="456"/>
    </location>
</feature>
<comment type="similarity">
    <text evidence="1 4">Belongs to the alpha-carbonic anhydrase family.</text>
</comment>